<reference evidence="2" key="1">
    <citation type="submission" date="2020-12" db="EMBL/GenBank/DDBJ databases">
        <title>Prauserella sp. ASG 168, a novel actinomycete isolated from cave rock.</title>
        <authorList>
            <person name="Suriyachadkun C."/>
        </authorList>
    </citation>
    <scope>NUCLEOTIDE SEQUENCE</scope>
    <source>
        <strain evidence="2">ASG 168</strain>
    </source>
</reference>
<dbReference type="Proteomes" id="UP000635245">
    <property type="component" value="Unassembled WGS sequence"/>
</dbReference>
<feature type="compositionally biased region" description="Low complexity" evidence="1">
    <location>
        <begin position="430"/>
        <end position="447"/>
    </location>
</feature>
<feature type="region of interest" description="Disordered" evidence="1">
    <location>
        <begin position="170"/>
        <end position="191"/>
    </location>
</feature>
<dbReference type="Gene3D" id="1.10.287.1060">
    <property type="entry name" value="ESAT-6-like"/>
    <property type="match status" value="1"/>
</dbReference>
<proteinExistence type="predicted"/>
<comment type="caution">
    <text evidence="2">The sequence shown here is derived from an EMBL/GenBank/DDBJ whole genome shotgun (WGS) entry which is preliminary data.</text>
</comment>
<dbReference type="AlphaFoldDB" id="A0A934QMT8"/>
<feature type="compositionally biased region" description="Low complexity" evidence="1">
    <location>
        <begin position="515"/>
        <end position="536"/>
    </location>
</feature>
<organism evidence="2 3">
    <name type="scientific">Prauserella cavernicola</name>
    <dbReference type="NCBI Taxonomy" id="2800127"/>
    <lineage>
        <taxon>Bacteria</taxon>
        <taxon>Bacillati</taxon>
        <taxon>Actinomycetota</taxon>
        <taxon>Actinomycetes</taxon>
        <taxon>Pseudonocardiales</taxon>
        <taxon>Pseudonocardiaceae</taxon>
        <taxon>Prauserella</taxon>
    </lineage>
</organism>
<sequence>MSGDDYYGANQHHGPNGPGHYIPGEDDSSVADNWHPSVMGGPPPTSAQKLEYGVAEGASGTTIEAINLEITGEQPGNVDDRAGQFDKLANQLSTVSSDLRAQVEGLDANWESPSAKAAFLLRVGTTLMYLDDWQESASDSASALRGLAGVMRETQEEMADLWTRYETELADSRPDGSSGAYLPAKDGGNAEVNENVGKPTESETKEKYNQLAITLAKGAAADYLPYTQRIAGARGPKMTPLDGVFHPGAFGLPNLPGGPPGGAPGAPPGFGGAPPPAFGGGATTMAAPPPAAASAFSAPPPPPAFAGSAAPTGVAPPGFTGDTAPPPGALAPPGPSAMPAPPPGMTALTPNSLTGMPRPGGSPRPPGTLTGASTPPGFRAGGGAQNLGVLRSPGMTAPSSPTSLTGGAPGSTLGTPPGSGLNPGTGMPPGSGMPPGQQPNRNAAQRPGDGRGAPGAPALPPGAPGLPPNGTRQSTQDKSAPDGSAPAHRQQEAFLAPPGAPPPVLGARDRKQTRPGGFAEAPTAAASAPGTDAAPPVLVNQRLGPPRRTYTEQRAERRAAQRQRELDRRRGATPASEFVRGLPDDAPAVLAGRTEPARTEQPRLEAEVPAALRPSTAVPEVPLAPAVRADRSDRRVSAEPARKPAAVTDENAWEVSTPGGPVVSGSDSAAPARPDTAPVLGR</sequence>
<feature type="region of interest" description="Disordered" evidence="1">
    <location>
        <begin position="1"/>
        <end position="49"/>
    </location>
</feature>
<dbReference type="RefSeq" id="WP_200314811.1">
    <property type="nucleotide sequence ID" value="NZ_JAENJH010000001.1"/>
</dbReference>
<feature type="compositionally biased region" description="Basic and acidic residues" evidence="1">
    <location>
        <begin position="549"/>
        <end position="570"/>
    </location>
</feature>
<gene>
    <name evidence="2" type="ORF">JHE00_03965</name>
</gene>
<evidence type="ECO:0008006" key="4">
    <source>
        <dbReference type="Google" id="ProtNLM"/>
    </source>
</evidence>
<keyword evidence="3" id="KW-1185">Reference proteome</keyword>
<feature type="compositionally biased region" description="Low complexity" evidence="1">
    <location>
        <begin position="345"/>
        <end position="359"/>
    </location>
</feature>
<accession>A0A934QMT8</accession>
<feature type="compositionally biased region" description="Basic and acidic residues" evidence="1">
    <location>
        <begin position="628"/>
        <end position="642"/>
    </location>
</feature>
<evidence type="ECO:0000313" key="2">
    <source>
        <dbReference type="EMBL" id="MBK1783471.1"/>
    </source>
</evidence>
<dbReference type="EMBL" id="JAENJH010000001">
    <property type="protein sequence ID" value="MBK1783471.1"/>
    <property type="molecule type" value="Genomic_DNA"/>
</dbReference>
<feature type="compositionally biased region" description="Basic and acidic residues" evidence="1">
    <location>
        <begin position="595"/>
        <end position="606"/>
    </location>
</feature>
<feature type="compositionally biased region" description="Low complexity" evidence="1">
    <location>
        <begin position="398"/>
        <end position="420"/>
    </location>
</feature>
<feature type="compositionally biased region" description="Pro residues" evidence="1">
    <location>
        <begin position="324"/>
        <end position="344"/>
    </location>
</feature>
<evidence type="ECO:0000313" key="3">
    <source>
        <dbReference type="Proteomes" id="UP000635245"/>
    </source>
</evidence>
<evidence type="ECO:0000256" key="1">
    <source>
        <dbReference type="SAM" id="MobiDB-lite"/>
    </source>
</evidence>
<feature type="region of interest" description="Disordered" evidence="1">
    <location>
        <begin position="252"/>
        <end position="682"/>
    </location>
</feature>
<feature type="compositionally biased region" description="Pro residues" evidence="1">
    <location>
        <begin position="457"/>
        <end position="467"/>
    </location>
</feature>
<name>A0A934QMT8_9PSEU</name>
<protein>
    <recommendedName>
        <fullName evidence="4">PPE domain-containing protein</fullName>
    </recommendedName>
</protein>
<feature type="compositionally biased region" description="Pro residues" evidence="1">
    <location>
        <begin position="256"/>
        <end position="277"/>
    </location>
</feature>